<evidence type="ECO:0000313" key="1">
    <source>
        <dbReference type="EMBL" id="AXC12245.1"/>
    </source>
</evidence>
<reference evidence="1 2" key="1">
    <citation type="journal article" date="2018" name="Front. Microbiol.">
        <title>Hydrolytic Capabilities as a Key to Environmental Success: Chitinolytic and Cellulolytic Acidobacteria From Acidic Sub-arctic Soils and Boreal Peatlands.</title>
        <authorList>
            <person name="Belova S.E."/>
            <person name="Ravin N.V."/>
            <person name="Pankratov T.A."/>
            <person name="Rakitin A.L."/>
            <person name="Ivanova A.A."/>
            <person name="Beletsky A.V."/>
            <person name="Mardanov A.V."/>
            <person name="Sinninghe Damste J.S."/>
            <person name="Dedysh S.N."/>
        </authorList>
    </citation>
    <scope>NUCLEOTIDE SEQUENCE [LARGE SCALE GENOMIC DNA]</scope>
    <source>
        <strain evidence="1 2">SBC82</strain>
    </source>
</reference>
<name>A0A2Z5G0V1_9BACT</name>
<dbReference type="KEGG" id="abas:ACPOL_2943"/>
<evidence type="ECO:0000313" key="2">
    <source>
        <dbReference type="Proteomes" id="UP000253606"/>
    </source>
</evidence>
<proteinExistence type="predicted"/>
<dbReference type="Proteomes" id="UP000253606">
    <property type="component" value="Chromosome"/>
</dbReference>
<keyword evidence="2" id="KW-1185">Reference proteome</keyword>
<protein>
    <submittedName>
        <fullName evidence="1">Uncharacterized protein</fullName>
    </submittedName>
</protein>
<accession>A0A2Z5G0V1</accession>
<gene>
    <name evidence="1" type="ORF">ACPOL_2943</name>
</gene>
<dbReference type="AlphaFoldDB" id="A0A2Z5G0V1"/>
<sequence length="56" mass="6084">MTVHSHIDLSRKLEEKALFIVVGGVEKCGIAKRFPSPYFGRLFHASVQAATKAGAL</sequence>
<dbReference type="EMBL" id="CP030840">
    <property type="protein sequence ID" value="AXC12245.1"/>
    <property type="molecule type" value="Genomic_DNA"/>
</dbReference>
<organism evidence="1 2">
    <name type="scientific">Acidisarcina polymorpha</name>
    <dbReference type="NCBI Taxonomy" id="2211140"/>
    <lineage>
        <taxon>Bacteria</taxon>
        <taxon>Pseudomonadati</taxon>
        <taxon>Acidobacteriota</taxon>
        <taxon>Terriglobia</taxon>
        <taxon>Terriglobales</taxon>
        <taxon>Acidobacteriaceae</taxon>
        <taxon>Acidisarcina</taxon>
    </lineage>
</organism>